<dbReference type="AlphaFoldDB" id="A0A2C9XPY1"/>
<dbReference type="InterPro" id="IPR013762">
    <property type="entry name" value="Integrase-like_cat_sf"/>
</dbReference>
<dbReference type="GO" id="GO:0015074">
    <property type="term" value="P:DNA integration"/>
    <property type="evidence" value="ECO:0007669"/>
    <property type="project" value="InterPro"/>
</dbReference>
<dbReference type="Gene3D" id="1.10.443.10">
    <property type="entry name" value="Intergrase catalytic core"/>
    <property type="match status" value="1"/>
</dbReference>
<reference evidence="3 4" key="1">
    <citation type="submission" date="2017-05" db="EMBL/GenBank/DDBJ databases">
        <title>The Genome Sequence of Enterococcus sp. 10A9_DIV0425.</title>
        <authorList>
            <consortium name="The Broad Institute Genomics Platform"/>
            <consortium name="The Broad Institute Genomic Center for Infectious Diseases"/>
            <person name="Earl A."/>
            <person name="Manson A."/>
            <person name="Schwartman J."/>
            <person name="Gilmore M."/>
            <person name="Abouelleil A."/>
            <person name="Cao P."/>
            <person name="Chapman S."/>
            <person name="Cusick C."/>
            <person name="Shea T."/>
            <person name="Young S."/>
            <person name="Neafsey D."/>
            <person name="Nusbaum C."/>
            <person name="Birren B."/>
        </authorList>
    </citation>
    <scope>NUCLEOTIDE SEQUENCE [LARGE SCALE GENOMIC DNA]</scope>
    <source>
        <strain evidence="3 4">10A9_DIV0425</strain>
    </source>
</reference>
<gene>
    <name evidence="3" type="ORF">A5844_000497</name>
</gene>
<feature type="domain" description="Tyr recombinase" evidence="2">
    <location>
        <begin position="30"/>
        <end position="114"/>
    </location>
</feature>
<comment type="caution">
    <text evidence="3">The sequence shown here is derived from an EMBL/GenBank/DDBJ whole genome shotgun (WGS) entry which is preliminary data.</text>
</comment>
<organism evidence="3 4">
    <name type="scientific">Candidatus Enterococcus wittei</name>
    <dbReference type="NCBI Taxonomy" id="1987383"/>
    <lineage>
        <taxon>Bacteria</taxon>
        <taxon>Bacillati</taxon>
        <taxon>Bacillota</taxon>
        <taxon>Bacilli</taxon>
        <taxon>Lactobacillales</taxon>
        <taxon>Enterococcaceae</taxon>
        <taxon>Enterococcus</taxon>
    </lineage>
</organism>
<dbReference type="SUPFAM" id="SSF56349">
    <property type="entry name" value="DNA breaking-rejoining enzymes"/>
    <property type="match status" value="1"/>
</dbReference>
<dbReference type="Proteomes" id="UP000194933">
    <property type="component" value="Unassembled WGS sequence"/>
</dbReference>
<dbReference type="InterPro" id="IPR011010">
    <property type="entry name" value="DNA_brk_join_enz"/>
</dbReference>
<name>A0A2C9XPY1_9ENTE</name>
<keyword evidence="4" id="KW-1185">Reference proteome</keyword>
<dbReference type="InterPro" id="IPR002104">
    <property type="entry name" value="Integrase_catalytic"/>
</dbReference>
<evidence type="ECO:0000313" key="4">
    <source>
        <dbReference type="Proteomes" id="UP000194933"/>
    </source>
</evidence>
<dbReference type="EMBL" id="NGMO01000001">
    <property type="protein sequence ID" value="OTP12265.1"/>
    <property type="molecule type" value="Genomic_DNA"/>
</dbReference>
<evidence type="ECO:0000259" key="2">
    <source>
        <dbReference type="PROSITE" id="PS51898"/>
    </source>
</evidence>
<evidence type="ECO:0000313" key="3">
    <source>
        <dbReference type="EMBL" id="OTP12265.1"/>
    </source>
</evidence>
<feature type="non-terminal residue" evidence="3">
    <location>
        <position position="114"/>
    </location>
</feature>
<keyword evidence="1" id="KW-0233">DNA recombination</keyword>
<proteinExistence type="predicted"/>
<protein>
    <recommendedName>
        <fullName evidence="2">Tyr recombinase domain-containing protein</fullName>
    </recommendedName>
</protein>
<dbReference type="PROSITE" id="PS51898">
    <property type="entry name" value="TYR_RECOMBINASE"/>
    <property type="match status" value="1"/>
</dbReference>
<accession>A0A2C9XPY1</accession>
<dbReference type="GO" id="GO:0006310">
    <property type="term" value="P:DNA recombination"/>
    <property type="evidence" value="ECO:0007669"/>
    <property type="project" value="UniProtKB-KW"/>
</dbReference>
<evidence type="ECO:0000256" key="1">
    <source>
        <dbReference type="ARBA" id="ARBA00023172"/>
    </source>
</evidence>
<sequence length="114" mass="13325">MVIVMISFYLINKIVLKIPNDRKIPAIQRRKKKFLEREEIHILFQAINEKYESNNNNNKMGKLYLDMAEFLIRNGLRIGELSALTVEKVDFSAKKLLINEGVVTAGRTIEQYIR</sequence>
<dbReference type="GO" id="GO:0003677">
    <property type="term" value="F:DNA binding"/>
    <property type="evidence" value="ECO:0007669"/>
    <property type="project" value="InterPro"/>
</dbReference>
<dbReference type="STRING" id="1987383.A5844_000497"/>